<protein>
    <submittedName>
        <fullName evidence="1">Head decoration protein</fullName>
    </submittedName>
</protein>
<dbReference type="RefSeq" id="WP_128094312.1">
    <property type="nucleotide sequence ID" value="NZ_JBHEEN010000004.1"/>
</dbReference>
<proteinExistence type="predicted"/>
<comment type="caution">
    <text evidence="1">The sequence shown here is derived from an EMBL/GenBank/DDBJ whole genome shotgun (WGS) entry which is preliminary data.</text>
</comment>
<accession>A0A643F0I4</accession>
<reference evidence="1" key="1">
    <citation type="submission" date="2019-09" db="EMBL/GenBank/DDBJ databases">
        <title>Draft genome sequences of 48 bacterial type strains from the CCUG.</title>
        <authorList>
            <person name="Tunovic T."/>
            <person name="Pineiro-Iglesias B."/>
            <person name="Unosson C."/>
            <person name="Inganas E."/>
            <person name="Ohlen M."/>
            <person name="Cardew S."/>
            <person name="Jensie-Markopoulos S."/>
            <person name="Salva-Serra F."/>
            <person name="Jaen-Luchoro D."/>
            <person name="Karlsson R."/>
            <person name="Svensson-Stadler L."/>
            <person name="Chun J."/>
            <person name="Moore E."/>
        </authorList>
    </citation>
    <scope>NUCLEOTIDE SEQUENCE</scope>
    <source>
        <strain evidence="1">CCUG 50899</strain>
    </source>
</reference>
<name>A0A643F0I4_9HYPH</name>
<organism evidence="1">
    <name type="scientific">Brucella pituitosa</name>
    <dbReference type="NCBI Taxonomy" id="571256"/>
    <lineage>
        <taxon>Bacteria</taxon>
        <taxon>Pseudomonadati</taxon>
        <taxon>Pseudomonadota</taxon>
        <taxon>Alphaproteobacteria</taxon>
        <taxon>Hyphomicrobiales</taxon>
        <taxon>Brucellaceae</taxon>
        <taxon>Brucella/Ochrobactrum group</taxon>
        <taxon>Brucella</taxon>
    </lineage>
</organism>
<dbReference type="AlphaFoldDB" id="A0A643F0I4"/>
<evidence type="ECO:0000313" key="1">
    <source>
        <dbReference type="EMBL" id="KAB0571266.1"/>
    </source>
</evidence>
<sequence>MENKVMGPRPLEFILHEGDGHISRDVAKIPAGTGKLKPGTVLGELTATKGSFIPSPAAEVAGKEGAETAKAILCYAVDATDNDEEAVIINVHAEVKTSLLVFDASVNDAAKQAAKLEQLRAVHIKAR</sequence>
<dbReference type="InterPro" id="IPR004195">
    <property type="entry name" value="Head_decoration_D"/>
</dbReference>
<gene>
    <name evidence="1" type="ORF">F7Q93_11115</name>
</gene>
<dbReference type="EMBL" id="VZPE01000004">
    <property type="protein sequence ID" value="KAB0571266.1"/>
    <property type="molecule type" value="Genomic_DNA"/>
</dbReference>
<dbReference type="Pfam" id="PF02924">
    <property type="entry name" value="HDPD"/>
    <property type="match status" value="1"/>
</dbReference>